<dbReference type="PANTHER" id="PTHR37077">
    <property type="match status" value="1"/>
</dbReference>
<accession>A0A103XN56</accession>
<keyword evidence="3" id="KW-1185">Reference proteome</keyword>
<dbReference type="EMBL" id="LEKV01004595">
    <property type="protein sequence ID" value="KVH93829.1"/>
    <property type="molecule type" value="Genomic_DNA"/>
</dbReference>
<feature type="region of interest" description="Disordered" evidence="1">
    <location>
        <begin position="47"/>
        <end position="116"/>
    </location>
</feature>
<sequence>MANCISFFHTQIKTTALSFTAPHKEFKMSYAAKTIRRRSFRNHAEGYSHGTNGYYYPPSAKLQGDGDDNDTYYDYAPAASEGDGDDDDADYDYAPAASDGDGHDDDDRDYDYAPAA</sequence>
<dbReference type="AlphaFoldDB" id="A0A103XN56"/>
<dbReference type="Proteomes" id="UP000243975">
    <property type="component" value="Unassembled WGS sequence"/>
</dbReference>
<name>A0A103XN56_CYNCS</name>
<dbReference type="PANTHER" id="PTHR37077:SF1">
    <property type="match status" value="1"/>
</dbReference>
<proteinExistence type="predicted"/>
<reference evidence="2 3" key="1">
    <citation type="journal article" date="2016" name="Sci. Rep.">
        <title>The genome sequence of the outbreeding globe artichoke constructed de novo incorporating a phase-aware low-pass sequencing strategy of F1 progeny.</title>
        <authorList>
            <person name="Scaglione D."/>
            <person name="Reyes-Chin-Wo S."/>
            <person name="Acquadro A."/>
            <person name="Froenicke L."/>
            <person name="Portis E."/>
            <person name="Beitel C."/>
            <person name="Tirone M."/>
            <person name="Mauro R."/>
            <person name="Lo Monaco A."/>
            <person name="Mauromicale G."/>
            <person name="Faccioli P."/>
            <person name="Cattivelli L."/>
            <person name="Rieseberg L."/>
            <person name="Michelmore R."/>
            <person name="Lanteri S."/>
        </authorList>
    </citation>
    <scope>NUCLEOTIDE SEQUENCE [LARGE SCALE GENOMIC DNA]</scope>
    <source>
        <strain evidence="2">2C</strain>
    </source>
</reference>
<feature type="compositionally biased region" description="Low complexity" evidence="1">
    <location>
        <begin position="72"/>
        <end position="81"/>
    </location>
</feature>
<dbReference type="Gramene" id="KVH93829">
    <property type="protein sequence ID" value="KVH93829"/>
    <property type="gene ID" value="Ccrd_004116"/>
</dbReference>
<organism evidence="2 3">
    <name type="scientific">Cynara cardunculus var. scolymus</name>
    <name type="common">Globe artichoke</name>
    <name type="synonym">Cynara scolymus</name>
    <dbReference type="NCBI Taxonomy" id="59895"/>
    <lineage>
        <taxon>Eukaryota</taxon>
        <taxon>Viridiplantae</taxon>
        <taxon>Streptophyta</taxon>
        <taxon>Embryophyta</taxon>
        <taxon>Tracheophyta</taxon>
        <taxon>Spermatophyta</taxon>
        <taxon>Magnoliopsida</taxon>
        <taxon>eudicotyledons</taxon>
        <taxon>Gunneridae</taxon>
        <taxon>Pentapetalae</taxon>
        <taxon>asterids</taxon>
        <taxon>campanulids</taxon>
        <taxon>Asterales</taxon>
        <taxon>Asteraceae</taxon>
        <taxon>Carduoideae</taxon>
        <taxon>Cardueae</taxon>
        <taxon>Carduinae</taxon>
        <taxon>Cynara</taxon>
    </lineage>
</organism>
<evidence type="ECO:0000313" key="3">
    <source>
        <dbReference type="Proteomes" id="UP000243975"/>
    </source>
</evidence>
<comment type="caution">
    <text evidence="2">The sequence shown here is derived from an EMBL/GenBank/DDBJ whole genome shotgun (WGS) entry which is preliminary data.</text>
</comment>
<evidence type="ECO:0000313" key="2">
    <source>
        <dbReference type="EMBL" id="KVH93829.1"/>
    </source>
</evidence>
<evidence type="ECO:0000256" key="1">
    <source>
        <dbReference type="SAM" id="MobiDB-lite"/>
    </source>
</evidence>
<protein>
    <submittedName>
        <fullName evidence="2">Uncharacterized protein</fullName>
    </submittedName>
</protein>
<feature type="compositionally biased region" description="Acidic residues" evidence="1">
    <location>
        <begin position="82"/>
        <end position="91"/>
    </location>
</feature>
<gene>
    <name evidence="2" type="ORF">Ccrd_004116</name>
</gene>